<reference evidence="6 7" key="1">
    <citation type="submission" date="2024-09" db="EMBL/GenBank/DDBJ databases">
        <authorList>
            <person name="Sun Q."/>
            <person name="Mori K."/>
        </authorList>
    </citation>
    <scope>NUCLEOTIDE SEQUENCE [LARGE SCALE GENOMIC DNA]</scope>
    <source>
        <strain evidence="6 7">CCM 7659</strain>
    </source>
</reference>
<keyword evidence="3" id="KW-0472">Membrane</keyword>
<dbReference type="RefSeq" id="WP_241730253.1">
    <property type="nucleotide sequence ID" value="NZ_JAALDM010000189.1"/>
</dbReference>
<keyword evidence="7" id="KW-1185">Reference proteome</keyword>
<feature type="domain" description="LytR/CpsA/Psr regulator C-terminal" evidence="5">
    <location>
        <begin position="396"/>
        <end position="481"/>
    </location>
</feature>
<evidence type="ECO:0000259" key="4">
    <source>
        <dbReference type="Pfam" id="PF03816"/>
    </source>
</evidence>
<evidence type="ECO:0000313" key="7">
    <source>
        <dbReference type="Proteomes" id="UP001589700"/>
    </source>
</evidence>
<dbReference type="PANTHER" id="PTHR33392:SF6">
    <property type="entry name" value="POLYISOPRENYL-TEICHOIC ACID--PEPTIDOGLYCAN TEICHOIC ACID TRANSFERASE TAGU"/>
    <property type="match status" value="1"/>
</dbReference>
<dbReference type="Pfam" id="PF03816">
    <property type="entry name" value="LytR_cpsA_psr"/>
    <property type="match status" value="1"/>
</dbReference>
<evidence type="ECO:0000259" key="5">
    <source>
        <dbReference type="Pfam" id="PF13399"/>
    </source>
</evidence>
<proteinExistence type="inferred from homology"/>
<evidence type="ECO:0000256" key="3">
    <source>
        <dbReference type="SAM" id="Phobius"/>
    </source>
</evidence>
<keyword evidence="3" id="KW-1133">Transmembrane helix</keyword>
<dbReference type="Proteomes" id="UP001589700">
    <property type="component" value="Unassembled WGS sequence"/>
</dbReference>
<evidence type="ECO:0000256" key="2">
    <source>
        <dbReference type="SAM" id="MobiDB-lite"/>
    </source>
</evidence>
<sequence>MSAEQSSAPHRAPDRARGRKRTAPASGLPSRIGRIIASVVAVLCLVVTGIGWSLFNGLNSDLSSAGGLDVGDGGLDGAVDILLVGTDNRTDAQGNPLSPEELAMIRTGEEEGENTDTILLVRIPEDGSSATAVSIPRDVYVETSSVGPSKINGVYSAYKDASLAKAMESSSDGSLTEEDHREAIQQGRNGLIGAVEDLTGVRADHYAEIGLLGFVLMTDAVGGVPVCLNEDVNEPLSGANFHAGVQTISGSDALSFVRQRHNLPAGDLDRIVRQQAFMSQLVKQILSAGTLTDPTKLTNLVDAARRSFTIDENWDFVDFALKLKDISGGNVRFETIPVTSIDSYTEWGESIVTADPEQVSEFVAGFASGKDDDGTAEAPAGEAESPTTPPGVEPESVTVTVVNTTAIDGLAGRVSGSLSELGFVQGDLLTDPAAAYTSHVAAPSAGDAAAFAVADALGGLPVQVDPAIPQGSVRVVLAEDYSGPAGEASAVESASPETTTYAPLPPSIAERPTFDAGGTDVPCVN</sequence>
<dbReference type="NCBIfam" id="TIGR00350">
    <property type="entry name" value="lytR_cpsA_psr"/>
    <property type="match status" value="1"/>
</dbReference>
<comment type="similarity">
    <text evidence="1">Belongs to the LytR/CpsA/Psr (LCP) family.</text>
</comment>
<feature type="region of interest" description="Disordered" evidence="2">
    <location>
        <begin position="486"/>
        <end position="525"/>
    </location>
</feature>
<name>A0ABV5JN18_9ACTN</name>
<dbReference type="PANTHER" id="PTHR33392">
    <property type="entry name" value="POLYISOPRENYL-TEICHOIC ACID--PEPTIDOGLYCAN TEICHOIC ACID TRANSFERASE TAGU"/>
    <property type="match status" value="1"/>
</dbReference>
<gene>
    <name evidence="6" type="ORF">ACFFVD_00880</name>
</gene>
<evidence type="ECO:0000256" key="1">
    <source>
        <dbReference type="ARBA" id="ARBA00006068"/>
    </source>
</evidence>
<dbReference type="InterPro" id="IPR027381">
    <property type="entry name" value="LytR/CpsA/Psr_C"/>
</dbReference>
<feature type="region of interest" description="Disordered" evidence="2">
    <location>
        <begin position="1"/>
        <end position="26"/>
    </location>
</feature>
<dbReference type="Gene3D" id="3.30.70.2390">
    <property type="match status" value="1"/>
</dbReference>
<evidence type="ECO:0000313" key="6">
    <source>
        <dbReference type="EMBL" id="MFB9258355.1"/>
    </source>
</evidence>
<keyword evidence="3" id="KW-0812">Transmembrane</keyword>
<dbReference type="InterPro" id="IPR004474">
    <property type="entry name" value="LytR_CpsA_psr"/>
</dbReference>
<feature type="domain" description="Cell envelope-related transcriptional attenuator" evidence="4">
    <location>
        <begin position="114"/>
        <end position="286"/>
    </location>
</feature>
<dbReference type="Pfam" id="PF13399">
    <property type="entry name" value="LytR_C"/>
    <property type="match status" value="1"/>
</dbReference>
<dbReference type="EMBL" id="JBHMDY010000001">
    <property type="protein sequence ID" value="MFB9258355.1"/>
    <property type="molecule type" value="Genomic_DNA"/>
</dbReference>
<feature type="transmembrane region" description="Helical" evidence="3">
    <location>
        <begin position="35"/>
        <end position="55"/>
    </location>
</feature>
<feature type="region of interest" description="Disordered" evidence="2">
    <location>
        <begin position="367"/>
        <end position="395"/>
    </location>
</feature>
<organism evidence="6 7">
    <name type="scientific">Dietzia aerolata</name>
    <dbReference type="NCBI Taxonomy" id="595984"/>
    <lineage>
        <taxon>Bacteria</taxon>
        <taxon>Bacillati</taxon>
        <taxon>Actinomycetota</taxon>
        <taxon>Actinomycetes</taxon>
        <taxon>Mycobacteriales</taxon>
        <taxon>Dietziaceae</taxon>
        <taxon>Dietzia</taxon>
    </lineage>
</organism>
<dbReference type="Gene3D" id="3.40.630.190">
    <property type="entry name" value="LCP protein"/>
    <property type="match status" value="1"/>
</dbReference>
<dbReference type="InterPro" id="IPR050922">
    <property type="entry name" value="LytR/CpsA/Psr_CW_biosynth"/>
</dbReference>
<comment type="caution">
    <text evidence="6">The sequence shown here is derived from an EMBL/GenBank/DDBJ whole genome shotgun (WGS) entry which is preliminary data.</text>
</comment>
<protein>
    <submittedName>
        <fullName evidence="6">LCP family protein</fullName>
    </submittedName>
</protein>
<accession>A0ABV5JN18</accession>